<dbReference type="OrthoDB" id="2988780at2"/>
<keyword evidence="3" id="KW-1185">Reference proteome</keyword>
<name>A0A1H2R6E5_9BACL</name>
<evidence type="ECO:0000313" key="3">
    <source>
        <dbReference type="Proteomes" id="UP000198534"/>
    </source>
</evidence>
<evidence type="ECO:0000256" key="1">
    <source>
        <dbReference type="SAM" id="MobiDB-lite"/>
    </source>
</evidence>
<proteinExistence type="predicted"/>
<sequence length="87" mass="9998">MNKQSKSMETKLRRLIQRLVKEELDKRCGIKKAKLPPPGRKEQPAPPWAIFGSPQPDPKSTIASNKPIQGPFDRKPPPYVPHHIRKR</sequence>
<protein>
    <submittedName>
        <fullName evidence="2">Uncharacterized protein</fullName>
    </submittedName>
</protein>
<dbReference type="STRING" id="1048340.SAMN05444487_101391"/>
<dbReference type="Proteomes" id="UP000198534">
    <property type="component" value="Unassembled WGS sequence"/>
</dbReference>
<dbReference type="RefSeq" id="WP_091735251.1">
    <property type="nucleotide sequence ID" value="NZ_FNNQ01000001.1"/>
</dbReference>
<accession>A0A1H2R6E5</accession>
<dbReference type="EMBL" id="FNNQ01000001">
    <property type="protein sequence ID" value="SDW14931.1"/>
    <property type="molecule type" value="Genomic_DNA"/>
</dbReference>
<gene>
    <name evidence="2" type="ORF">SAMN05444487_101391</name>
</gene>
<evidence type="ECO:0000313" key="2">
    <source>
        <dbReference type="EMBL" id="SDW14931.1"/>
    </source>
</evidence>
<reference evidence="2 3" key="1">
    <citation type="submission" date="2016-10" db="EMBL/GenBank/DDBJ databases">
        <authorList>
            <person name="de Groot N.N."/>
        </authorList>
    </citation>
    <scope>NUCLEOTIDE SEQUENCE [LARGE SCALE GENOMIC DNA]</scope>
    <source>
        <strain evidence="2 3">DSM 45610</strain>
    </source>
</reference>
<dbReference type="AlphaFoldDB" id="A0A1H2R6E5"/>
<feature type="region of interest" description="Disordered" evidence="1">
    <location>
        <begin position="30"/>
        <end position="87"/>
    </location>
</feature>
<organism evidence="2 3">
    <name type="scientific">Marininema mesophilum</name>
    <dbReference type="NCBI Taxonomy" id="1048340"/>
    <lineage>
        <taxon>Bacteria</taxon>
        <taxon>Bacillati</taxon>
        <taxon>Bacillota</taxon>
        <taxon>Bacilli</taxon>
        <taxon>Bacillales</taxon>
        <taxon>Thermoactinomycetaceae</taxon>
        <taxon>Marininema</taxon>
    </lineage>
</organism>